<dbReference type="PANTHER" id="PTHR10380">
    <property type="entry name" value="CUTICLE PROTEIN"/>
    <property type="match status" value="1"/>
</dbReference>
<dbReference type="GO" id="GO:0062129">
    <property type="term" value="C:chitin-based extracellular matrix"/>
    <property type="evidence" value="ECO:0007669"/>
    <property type="project" value="TreeGrafter"/>
</dbReference>
<reference evidence="4" key="1">
    <citation type="journal article" date="2021" name="Mol. Ecol. Resour.">
        <title>Phylogenomic analyses of the genus Drosophila reveals genomic signals of climate adaptation.</title>
        <authorList>
            <person name="Li F."/>
            <person name="Rane R.V."/>
            <person name="Luria V."/>
            <person name="Xiong Z."/>
            <person name="Chen J."/>
            <person name="Li Z."/>
            <person name="Catullo R.A."/>
            <person name="Griffin P.C."/>
            <person name="Schiffer M."/>
            <person name="Pearce S."/>
            <person name="Lee S.F."/>
            <person name="McElroy K."/>
            <person name="Stocker A."/>
            <person name="Shirriffs J."/>
            <person name="Cockerell F."/>
            <person name="Coppin C."/>
            <person name="Sgro C.M."/>
            <person name="Karger A."/>
            <person name="Cain J.W."/>
            <person name="Weber J.A."/>
            <person name="Santpere G."/>
            <person name="Kirschner M.W."/>
            <person name="Hoffmann A.A."/>
            <person name="Oakeshott J.G."/>
            <person name="Zhang G."/>
        </authorList>
    </citation>
    <scope>NUCLEOTIDE SEQUENCE</scope>
    <source>
        <strain evidence="4">BGI-SZ-2011g</strain>
    </source>
</reference>
<evidence type="ECO:0008006" key="6">
    <source>
        <dbReference type="Google" id="ProtNLM"/>
    </source>
</evidence>
<protein>
    <recommendedName>
        <fullName evidence="6">Endocuticle structural glycoprotein SgAbd-3</fullName>
    </recommendedName>
</protein>
<dbReference type="Proteomes" id="UP001200034">
    <property type="component" value="Unassembled WGS sequence"/>
</dbReference>
<evidence type="ECO:0000256" key="3">
    <source>
        <dbReference type="SAM" id="SignalP"/>
    </source>
</evidence>
<keyword evidence="1 2" id="KW-0193">Cuticle</keyword>
<dbReference type="InterPro" id="IPR000618">
    <property type="entry name" value="Insect_cuticle"/>
</dbReference>
<organism evidence="4 5">
    <name type="scientific">Drosophila rubida</name>
    <dbReference type="NCBI Taxonomy" id="30044"/>
    <lineage>
        <taxon>Eukaryota</taxon>
        <taxon>Metazoa</taxon>
        <taxon>Ecdysozoa</taxon>
        <taxon>Arthropoda</taxon>
        <taxon>Hexapoda</taxon>
        <taxon>Insecta</taxon>
        <taxon>Pterygota</taxon>
        <taxon>Neoptera</taxon>
        <taxon>Endopterygota</taxon>
        <taxon>Diptera</taxon>
        <taxon>Brachycera</taxon>
        <taxon>Muscomorpha</taxon>
        <taxon>Ephydroidea</taxon>
        <taxon>Drosophilidae</taxon>
        <taxon>Drosophila</taxon>
    </lineage>
</organism>
<dbReference type="GO" id="GO:0008010">
    <property type="term" value="F:structural constituent of chitin-based larval cuticle"/>
    <property type="evidence" value="ECO:0007669"/>
    <property type="project" value="TreeGrafter"/>
</dbReference>
<gene>
    <name evidence="4" type="ORF">KR093_003408</name>
</gene>
<dbReference type="InterPro" id="IPR050468">
    <property type="entry name" value="Cuticle_Struct_Prot"/>
</dbReference>
<comment type="caution">
    <text evidence="4">The sequence shown here is derived from an EMBL/GenBank/DDBJ whole genome shotgun (WGS) entry which is preliminary data.</text>
</comment>
<evidence type="ECO:0000256" key="1">
    <source>
        <dbReference type="ARBA" id="ARBA00022460"/>
    </source>
</evidence>
<keyword evidence="3" id="KW-0732">Signal</keyword>
<keyword evidence="5" id="KW-1185">Reference proteome</keyword>
<feature type="signal peptide" evidence="3">
    <location>
        <begin position="1"/>
        <end position="17"/>
    </location>
</feature>
<name>A0AAD4K0S1_9MUSC</name>
<feature type="chain" id="PRO_5042083860" description="Endocuticle structural glycoprotein SgAbd-3" evidence="3">
    <location>
        <begin position="18"/>
        <end position="129"/>
    </location>
</feature>
<accession>A0AAD4K0S1</accession>
<dbReference type="PROSITE" id="PS51155">
    <property type="entry name" value="CHIT_BIND_RR_2"/>
    <property type="match status" value="1"/>
</dbReference>
<dbReference type="InterPro" id="IPR031311">
    <property type="entry name" value="CHIT_BIND_RR_consensus"/>
</dbReference>
<dbReference type="AlphaFoldDB" id="A0AAD4K0S1"/>
<evidence type="ECO:0000313" key="5">
    <source>
        <dbReference type="Proteomes" id="UP001200034"/>
    </source>
</evidence>
<evidence type="ECO:0000313" key="4">
    <source>
        <dbReference type="EMBL" id="KAH8370421.1"/>
    </source>
</evidence>
<dbReference type="PANTHER" id="PTHR10380:SF229">
    <property type="entry name" value="CUTICULAR PROTEIN 49AF, ISOFORM A"/>
    <property type="match status" value="1"/>
</dbReference>
<sequence>MKLILACVLLFVAVTTALPVDNDDPIVNDSNVEYNGKFHSHVELRDGSVSTQEGELKQIHDDQYGEAIKGHYSFVGDDGQTYAITYTADENGFRAVGDHLPTPPPTPESVLRTLEYLRTHPQKAIEQHH</sequence>
<evidence type="ECO:0000256" key="2">
    <source>
        <dbReference type="PROSITE-ProRule" id="PRU00497"/>
    </source>
</evidence>
<proteinExistence type="predicted"/>
<dbReference type="PROSITE" id="PS00233">
    <property type="entry name" value="CHIT_BIND_RR_1"/>
    <property type="match status" value="1"/>
</dbReference>
<dbReference type="EMBL" id="JAJJHW010002585">
    <property type="protein sequence ID" value="KAH8370421.1"/>
    <property type="molecule type" value="Genomic_DNA"/>
</dbReference>
<dbReference type="Pfam" id="PF00379">
    <property type="entry name" value="Chitin_bind_4"/>
    <property type="match status" value="1"/>
</dbReference>